<name>A0ACB9ZRG5_CATRO</name>
<protein>
    <submittedName>
        <fullName evidence="1">Uncharacterized protein</fullName>
    </submittedName>
</protein>
<sequence length="175" mass="21190">MEYTWSNSSRERMEAMRKQEDYQSKLTRDMHNFYHDGGNRVNAYGGINHGSVNFTPKRYIGVANFSLHARSYEHNSYDFPRNEIRNEGNYVKMDDRFYKRREDVERYHNSYDHYEHSYGTWEQKVESLFYSYGGRREVLIGAKSLSYEVNVWWDCECENRRRTGAKPIEKWSLMK</sequence>
<accession>A0ACB9ZRG5</accession>
<keyword evidence="2" id="KW-1185">Reference proteome</keyword>
<proteinExistence type="predicted"/>
<dbReference type="Proteomes" id="UP001060085">
    <property type="component" value="Linkage Group LG08"/>
</dbReference>
<dbReference type="EMBL" id="CM044708">
    <property type="protein sequence ID" value="KAI5650178.1"/>
    <property type="molecule type" value="Genomic_DNA"/>
</dbReference>
<gene>
    <name evidence="1" type="ORF">M9H77_36183</name>
</gene>
<comment type="caution">
    <text evidence="1">The sequence shown here is derived from an EMBL/GenBank/DDBJ whole genome shotgun (WGS) entry which is preliminary data.</text>
</comment>
<reference evidence="2" key="1">
    <citation type="journal article" date="2023" name="Nat. Plants">
        <title>Single-cell RNA sequencing provides a high-resolution roadmap for understanding the multicellular compartmentation of specialized metabolism.</title>
        <authorList>
            <person name="Sun S."/>
            <person name="Shen X."/>
            <person name="Li Y."/>
            <person name="Li Y."/>
            <person name="Wang S."/>
            <person name="Li R."/>
            <person name="Zhang H."/>
            <person name="Shen G."/>
            <person name="Guo B."/>
            <person name="Wei J."/>
            <person name="Xu J."/>
            <person name="St-Pierre B."/>
            <person name="Chen S."/>
            <person name="Sun C."/>
        </authorList>
    </citation>
    <scope>NUCLEOTIDE SEQUENCE [LARGE SCALE GENOMIC DNA]</scope>
</reference>
<organism evidence="1 2">
    <name type="scientific">Catharanthus roseus</name>
    <name type="common">Madagascar periwinkle</name>
    <name type="synonym">Vinca rosea</name>
    <dbReference type="NCBI Taxonomy" id="4058"/>
    <lineage>
        <taxon>Eukaryota</taxon>
        <taxon>Viridiplantae</taxon>
        <taxon>Streptophyta</taxon>
        <taxon>Embryophyta</taxon>
        <taxon>Tracheophyta</taxon>
        <taxon>Spermatophyta</taxon>
        <taxon>Magnoliopsida</taxon>
        <taxon>eudicotyledons</taxon>
        <taxon>Gunneridae</taxon>
        <taxon>Pentapetalae</taxon>
        <taxon>asterids</taxon>
        <taxon>lamiids</taxon>
        <taxon>Gentianales</taxon>
        <taxon>Apocynaceae</taxon>
        <taxon>Rauvolfioideae</taxon>
        <taxon>Vinceae</taxon>
        <taxon>Catharanthinae</taxon>
        <taxon>Catharanthus</taxon>
    </lineage>
</organism>
<evidence type="ECO:0000313" key="2">
    <source>
        <dbReference type="Proteomes" id="UP001060085"/>
    </source>
</evidence>
<evidence type="ECO:0000313" key="1">
    <source>
        <dbReference type="EMBL" id="KAI5650178.1"/>
    </source>
</evidence>